<dbReference type="SUPFAM" id="SSF52540">
    <property type="entry name" value="P-loop containing nucleoside triphosphate hydrolases"/>
    <property type="match status" value="1"/>
</dbReference>
<organism evidence="2 3">
    <name type="scientific">Aetokthonos hydrillicola Thurmond2011</name>
    <dbReference type="NCBI Taxonomy" id="2712845"/>
    <lineage>
        <taxon>Bacteria</taxon>
        <taxon>Bacillati</taxon>
        <taxon>Cyanobacteriota</taxon>
        <taxon>Cyanophyceae</taxon>
        <taxon>Nostocales</taxon>
        <taxon>Hapalosiphonaceae</taxon>
        <taxon>Aetokthonos</taxon>
    </lineage>
</organism>
<dbReference type="PANTHER" id="PTHR13696">
    <property type="entry name" value="P-LOOP CONTAINING NUCLEOSIDE TRIPHOSPHATE HYDROLASE"/>
    <property type="match status" value="1"/>
</dbReference>
<dbReference type="Pfam" id="PF13614">
    <property type="entry name" value="AAA_31"/>
    <property type="match status" value="1"/>
</dbReference>
<dbReference type="AlphaFoldDB" id="A0AAP5MD89"/>
<dbReference type="CDD" id="cd02042">
    <property type="entry name" value="ParAB_family"/>
    <property type="match status" value="1"/>
</dbReference>
<reference evidence="3" key="1">
    <citation type="journal article" date="2021" name="Science">
        <title>Hunting the eagle killer: A cyanobacterial neurotoxin causes vacuolar myelinopathy.</title>
        <authorList>
            <person name="Breinlinger S."/>
            <person name="Phillips T.J."/>
            <person name="Haram B.N."/>
            <person name="Mares J."/>
            <person name="Martinez Yerena J.A."/>
            <person name="Hrouzek P."/>
            <person name="Sobotka R."/>
            <person name="Henderson W.M."/>
            <person name="Schmieder P."/>
            <person name="Williams S.M."/>
            <person name="Lauderdale J.D."/>
            <person name="Wilde H.D."/>
            <person name="Gerrin W."/>
            <person name="Kust A."/>
            <person name="Washington J.W."/>
            <person name="Wagner C."/>
            <person name="Geier B."/>
            <person name="Liebeke M."/>
            <person name="Enke H."/>
            <person name="Niedermeyer T.H.J."/>
            <person name="Wilde S.B."/>
        </authorList>
    </citation>
    <scope>NUCLEOTIDE SEQUENCE [LARGE SCALE GENOMIC DNA]</scope>
    <source>
        <strain evidence="3">Thurmond2011</strain>
    </source>
</reference>
<gene>
    <name evidence="2" type="ORF">G7B40_037605</name>
</gene>
<dbReference type="PANTHER" id="PTHR13696:SF52">
    <property type="entry name" value="PARA FAMILY PROTEIN CT_582"/>
    <property type="match status" value="1"/>
</dbReference>
<evidence type="ECO:0000313" key="3">
    <source>
        <dbReference type="Proteomes" id="UP000667802"/>
    </source>
</evidence>
<dbReference type="Gene3D" id="3.40.50.300">
    <property type="entry name" value="P-loop containing nucleotide triphosphate hydrolases"/>
    <property type="match status" value="1"/>
</dbReference>
<dbReference type="Proteomes" id="UP000667802">
    <property type="component" value="Unassembled WGS sequence"/>
</dbReference>
<name>A0AAP5MD89_9CYAN</name>
<dbReference type="InterPro" id="IPR025669">
    <property type="entry name" value="AAA_dom"/>
</dbReference>
<evidence type="ECO:0000259" key="1">
    <source>
        <dbReference type="Pfam" id="PF13614"/>
    </source>
</evidence>
<dbReference type="InterPro" id="IPR027417">
    <property type="entry name" value="P-loop_NTPase"/>
</dbReference>
<keyword evidence="3" id="KW-1185">Reference proteome</keyword>
<evidence type="ECO:0000313" key="2">
    <source>
        <dbReference type="EMBL" id="MDR9900227.1"/>
    </source>
</evidence>
<sequence>MKQIVLAILSNAGGVGKTTLVTHIAYSMGQRGFSVLMIDLDPQRSLDVFCGLQPAEASHTLVNVLSKDFKGNWSIVPVWEESVAALQVKSQKSKVKSQESKIEVCQGHPLLAEMANELVIRKRGEYALFDRLKSYPLPHNLIILDCPATLGMLNTNALAASTHVLVPAQLEMKAISGSAELIEWCINTSDELQLNPKPTILGFVPSMYDEKVAMHRQYLEQLPEIAHRLQVKLYPKVRSSNEFKNASAYGQPLQKYRPKHPATKDFKQITDDLAALIKEK</sequence>
<dbReference type="RefSeq" id="WP_208340598.1">
    <property type="nucleotide sequence ID" value="NZ_CAWQFN010000717.1"/>
</dbReference>
<accession>A0AAP5MD89</accession>
<comment type="caution">
    <text evidence="2">The sequence shown here is derived from an EMBL/GenBank/DDBJ whole genome shotgun (WGS) entry which is preliminary data.</text>
</comment>
<dbReference type="EMBL" id="JAALHA020000032">
    <property type="protein sequence ID" value="MDR9900227.1"/>
    <property type="molecule type" value="Genomic_DNA"/>
</dbReference>
<dbReference type="InterPro" id="IPR050678">
    <property type="entry name" value="DNA_Partitioning_ATPase"/>
</dbReference>
<proteinExistence type="predicted"/>
<feature type="domain" description="AAA" evidence="1">
    <location>
        <begin position="5"/>
        <end position="187"/>
    </location>
</feature>
<protein>
    <submittedName>
        <fullName evidence="2">ParA family protein</fullName>
    </submittedName>
</protein>